<name>A5BKB2_VITVI</name>
<evidence type="ECO:0000313" key="2">
    <source>
        <dbReference type="EMBL" id="CAN72439.1"/>
    </source>
</evidence>
<reference evidence="2" key="1">
    <citation type="journal article" date="2007" name="PLoS ONE">
        <title>The first genome sequence of an elite grapevine cultivar (Pinot noir Vitis vinifera L.): coping with a highly heterozygous genome.</title>
        <authorList>
            <person name="Velasco R."/>
            <person name="Zharkikh A."/>
            <person name="Troggio M."/>
            <person name="Cartwright D.A."/>
            <person name="Cestaro A."/>
            <person name="Pruss D."/>
            <person name="Pindo M."/>
            <person name="FitzGerald L.M."/>
            <person name="Vezzulli S."/>
            <person name="Reid J."/>
            <person name="Malacarne G."/>
            <person name="Iliev D."/>
            <person name="Coppola G."/>
            <person name="Wardell B."/>
            <person name="Micheletti D."/>
            <person name="Macalma T."/>
            <person name="Facci M."/>
            <person name="Mitchell J.T."/>
            <person name="Perazzolli M."/>
            <person name="Eldredge G."/>
            <person name="Gatto P."/>
            <person name="Oyzerski R."/>
            <person name="Moretto M."/>
            <person name="Gutin N."/>
            <person name="Stefanini M."/>
            <person name="Chen Y."/>
            <person name="Segala C."/>
            <person name="Davenport C."/>
            <person name="Dematte L."/>
            <person name="Mraz A."/>
            <person name="Battilana J."/>
            <person name="Stormo K."/>
            <person name="Costa F."/>
            <person name="Tao Q."/>
            <person name="Si-Ammour A."/>
            <person name="Harkins T."/>
            <person name="Lackey A."/>
            <person name="Perbost C."/>
            <person name="Taillon B."/>
            <person name="Stella A."/>
            <person name="Solovyev V."/>
            <person name="Fawcett J.A."/>
            <person name="Sterck L."/>
            <person name="Vandepoele K."/>
            <person name="Grando S.M."/>
            <person name="Toppo S."/>
            <person name="Moser C."/>
            <person name="Lanchbury J."/>
            <person name="Bogden R."/>
            <person name="Skolnick M."/>
            <person name="Sgaramella V."/>
            <person name="Bhatnagar S.K."/>
            <person name="Fontana P."/>
            <person name="Gutin A."/>
            <person name="Van de Peer Y."/>
            <person name="Salamini F."/>
            <person name="Viola R."/>
        </authorList>
    </citation>
    <scope>NUCLEOTIDE SEQUENCE</scope>
</reference>
<sequence length="325" mass="37856">METGYHGGNGSSRKNRTWDIVQKPKEKITVESKWVFTIKYEVDRLIERYKARLVAKGVFFSLTTNLDWTLQHMNVKNTFLNGNLEEEVYINLPLIFDKESKDGKVCKLRKSLYGLKQSPHAWFNRFAKSLHYQGYTQANSDYMLFYKHRNEKVTILRVYMDDIILTSNDKGERERLKEKLALEFKMKDLGSLHIFLEIEVARSREGISISQRKYVLDLLKETSMIGCKPANTPMDPNTKLSTKLAQGPMNKGRYHRLVGKLIYLSHIRLDIAFAISYVSQFMHPPLGEHMEAVHKILRDIKGTFGRSLFFRKTMGNNIEVYTNAD</sequence>
<proteinExistence type="predicted"/>
<dbReference type="PANTHER" id="PTHR11439:SF463">
    <property type="entry name" value="REVERSE TRANSCRIPTASE TY1_COPIA-TYPE DOMAIN-CONTAINING PROTEIN"/>
    <property type="match status" value="1"/>
</dbReference>
<protein>
    <recommendedName>
        <fullName evidence="1">Reverse transcriptase Ty1/copia-type domain-containing protein</fullName>
    </recommendedName>
</protein>
<feature type="domain" description="Reverse transcriptase Ty1/copia-type" evidence="1">
    <location>
        <begin position="61"/>
        <end position="234"/>
    </location>
</feature>
<dbReference type="PANTHER" id="PTHR11439">
    <property type="entry name" value="GAG-POL-RELATED RETROTRANSPOSON"/>
    <property type="match status" value="1"/>
</dbReference>
<organism evidence="2">
    <name type="scientific">Vitis vinifera</name>
    <name type="common">Grape</name>
    <dbReference type="NCBI Taxonomy" id="29760"/>
    <lineage>
        <taxon>Eukaryota</taxon>
        <taxon>Viridiplantae</taxon>
        <taxon>Streptophyta</taxon>
        <taxon>Embryophyta</taxon>
        <taxon>Tracheophyta</taxon>
        <taxon>Spermatophyta</taxon>
        <taxon>Magnoliopsida</taxon>
        <taxon>eudicotyledons</taxon>
        <taxon>Gunneridae</taxon>
        <taxon>Pentapetalae</taxon>
        <taxon>rosids</taxon>
        <taxon>Vitales</taxon>
        <taxon>Vitaceae</taxon>
        <taxon>Viteae</taxon>
        <taxon>Vitis</taxon>
    </lineage>
</organism>
<dbReference type="Pfam" id="PF07727">
    <property type="entry name" value="RVT_2"/>
    <property type="match status" value="1"/>
</dbReference>
<evidence type="ECO:0000259" key="1">
    <source>
        <dbReference type="Pfam" id="PF07727"/>
    </source>
</evidence>
<gene>
    <name evidence="2" type="ORF">VITISV_004859</name>
</gene>
<dbReference type="SUPFAM" id="SSF56672">
    <property type="entry name" value="DNA/RNA polymerases"/>
    <property type="match status" value="1"/>
</dbReference>
<dbReference type="InterPro" id="IPR013103">
    <property type="entry name" value="RVT_2"/>
</dbReference>
<dbReference type="AlphaFoldDB" id="A5BKB2"/>
<dbReference type="EMBL" id="AM462480">
    <property type="protein sequence ID" value="CAN72439.1"/>
    <property type="molecule type" value="Genomic_DNA"/>
</dbReference>
<accession>A5BKB2</accession>
<dbReference type="InterPro" id="IPR043502">
    <property type="entry name" value="DNA/RNA_pol_sf"/>
</dbReference>